<keyword evidence="8" id="KW-1185">Reference proteome</keyword>
<dbReference type="STRING" id="407022.SAMN05661044_04111"/>
<proteinExistence type="inferred from homology"/>
<dbReference type="Gene3D" id="1.10.1740.10">
    <property type="match status" value="1"/>
</dbReference>
<evidence type="ECO:0000256" key="3">
    <source>
        <dbReference type="ARBA" id="ARBA00023082"/>
    </source>
</evidence>
<protein>
    <submittedName>
        <fullName evidence="7">RNA polymerase sigma-70 factor, ECF subfamily</fullName>
    </submittedName>
</protein>
<dbReference type="NCBIfam" id="TIGR02937">
    <property type="entry name" value="sigma70-ECF"/>
    <property type="match status" value="1"/>
</dbReference>
<dbReference type="InterPro" id="IPR013324">
    <property type="entry name" value="RNA_pol_sigma_r3/r4-like"/>
</dbReference>
<dbReference type="SUPFAM" id="SSF88659">
    <property type="entry name" value="Sigma3 and sigma4 domains of RNA polymerase sigma factors"/>
    <property type="match status" value="1"/>
</dbReference>
<name>A0A1H7VD05_OLID1</name>
<evidence type="ECO:0000256" key="4">
    <source>
        <dbReference type="ARBA" id="ARBA00023163"/>
    </source>
</evidence>
<evidence type="ECO:0000259" key="6">
    <source>
        <dbReference type="Pfam" id="PF08281"/>
    </source>
</evidence>
<organism evidence="7 8">
    <name type="scientific">Olivibacter domesticus</name>
    <name type="common">Pseudosphingobacterium domesticum</name>
    <dbReference type="NCBI Taxonomy" id="407022"/>
    <lineage>
        <taxon>Bacteria</taxon>
        <taxon>Pseudomonadati</taxon>
        <taxon>Bacteroidota</taxon>
        <taxon>Sphingobacteriia</taxon>
        <taxon>Sphingobacteriales</taxon>
        <taxon>Sphingobacteriaceae</taxon>
        <taxon>Olivibacter</taxon>
    </lineage>
</organism>
<sequence>MFPQTLNSMTKLEFNTMVTQQSDSLKMYALHFTHDDEDANDLVQDTVLKAITYYEKFREGTNLKGWLYTIMKNTFINNYRRFVKISSFVTKSDEISSANLAYSATGNMGENKFVMDDIKQAMANLSDDYYVPFTMYFEGYKYHEIADHLAIPIGTVKTRIHVARKTLKKSLKPYQSGMKLHGYIAAAM</sequence>
<evidence type="ECO:0000313" key="7">
    <source>
        <dbReference type="EMBL" id="SEM06657.1"/>
    </source>
</evidence>
<gene>
    <name evidence="7" type="ORF">SAMN05661044_04111</name>
</gene>
<dbReference type="GO" id="GO:0016987">
    <property type="term" value="F:sigma factor activity"/>
    <property type="evidence" value="ECO:0007669"/>
    <property type="project" value="UniProtKB-KW"/>
</dbReference>
<dbReference type="GO" id="GO:0003677">
    <property type="term" value="F:DNA binding"/>
    <property type="evidence" value="ECO:0007669"/>
    <property type="project" value="InterPro"/>
</dbReference>
<comment type="similarity">
    <text evidence="1">Belongs to the sigma-70 factor family. ECF subfamily.</text>
</comment>
<evidence type="ECO:0000256" key="1">
    <source>
        <dbReference type="ARBA" id="ARBA00010641"/>
    </source>
</evidence>
<evidence type="ECO:0000313" key="8">
    <source>
        <dbReference type="Proteomes" id="UP000199421"/>
    </source>
</evidence>
<evidence type="ECO:0000256" key="2">
    <source>
        <dbReference type="ARBA" id="ARBA00023015"/>
    </source>
</evidence>
<feature type="domain" description="RNA polymerase sigma-70 region 2" evidence="5">
    <location>
        <begin position="21"/>
        <end position="81"/>
    </location>
</feature>
<dbReference type="Pfam" id="PF08281">
    <property type="entry name" value="Sigma70_r4_2"/>
    <property type="match status" value="1"/>
</dbReference>
<dbReference type="Gene3D" id="1.10.10.10">
    <property type="entry name" value="Winged helix-like DNA-binding domain superfamily/Winged helix DNA-binding domain"/>
    <property type="match status" value="1"/>
</dbReference>
<dbReference type="Pfam" id="PF04542">
    <property type="entry name" value="Sigma70_r2"/>
    <property type="match status" value="1"/>
</dbReference>
<dbReference type="InterPro" id="IPR039425">
    <property type="entry name" value="RNA_pol_sigma-70-like"/>
</dbReference>
<dbReference type="PANTHER" id="PTHR43133:SF25">
    <property type="entry name" value="RNA POLYMERASE SIGMA FACTOR RFAY-RELATED"/>
    <property type="match status" value="1"/>
</dbReference>
<reference evidence="8" key="1">
    <citation type="submission" date="2016-10" db="EMBL/GenBank/DDBJ databases">
        <authorList>
            <person name="Varghese N."/>
            <person name="Submissions S."/>
        </authorList>
    </citation>
    <scope>NUCLEOTIDE SEQUENCE [LARGE SCALE GENOMIC DNA]</scope>
    <source>
        <strain evidence="8">DSM 18733</strain>
    </source>
</reference>
<accession>A0A1H7VD05</accession>
<dbReference type="InterPro" id="IPR007627">
    <property type="entry name" value="RNA_pol_sigma70_r2"/>
</dbReference>
<dbReference type="CDD" id="cd06171">
    <property type="entry name" value="Sigma70_r4"/>
    <property type="match status" value="1"/>
</dbReference>
<evidence type="ECO:0000259" key="5">
    <source>
        <dbReference type="Pfam" id="PF04542"/>
    </source>
</evidence>
<dbReference type="EMBL" id="FOAF01000007">
    <property type="protein sequence ID" value="SEM06657.1"/>
    <property type="molecule type" value="Genomic_DNA"/>
</dbReference>
<dbReference type="InterPro" id="IPR036388">
    <property type="entry name" value="WH-like_DNA-bd_sf"/>
</dbReference>
<feature type="domain" description="RNA polymerase sigma factor 70 region 4 type 2" evidence="6">
    <location>
        <begin position="117"/>
        <end position="167"/>
    </location>
</feature>
<keyword evidence="4" id="KW-0804">Transcription</keyword>
<dbReference type="AlphaFoldDB" id="A0A1H7VD05"/>
<dbReference type="InterPro" id="IPR013249">
    <property type="entry name" value="RNA_pol_sigma70_r4_t2"/>
</dbReference>
<dbReference type="GO" id="GO:0006352">
    <property type="term" value="P:DNA-templated transcription initiation"/>
    <property type="evidence" value="ECO:0007669"/>
    <property type="project" value="InterPro"/>
</dbReference>
<keyword evidence="3" id="KW-0731">Sigma factor</keyword>
<dbReference type="PANTHER" id="PTHR43133">
    <property type="entry name" value="RNA POLYMERASE ECF-TYPE SIGMA FACTO"/>
    <property type="match status" value="1"/>
</dbReference>
<dbReference type="SUPFAM" id="SSF88946">
    <property type="entry name" value="Sigma2 domain of RNA polymerase sigma factors"/>
    <property type="match status" value="1"/>
</dbReference>
<dbReference type="Proteomes" id="UP000199421">
    <property type="component" value="Unassembled WGS sequence"/>
</dbReference>
<dbReference type="InterPro" id="IPR014284">
    <property type="entry name" value="RNA_pol_sigma-70_dom"/>
</dbReference>
<dbReference type="InterPro" id="IPR013325">
    <property type="entry name" value="RNA_pol_sigma_r2"/>
</dbReference>
<keyword evidence="2" id="KW-0805">Transcription regulation</keyword>